<protein>
    <recommendedName>
        <fullName evidence="5">PDEase domain-containing protein</fullName>
    </recommendedName>
</protein>
<dbReference type="VEuPathDB" id="TriTrypDB:TcCLB.508927.30"/>
<dbReference type="PANTHER" id="PTHR11347">
    <property type="entry name" value="CYCLIC NUCLEOTIDE PHOSPHODIESTERASE"/>
    <property type="match status" value="1"/>
</dbReference>
<dbReference type="Pfam" id="PF00233">
    <property type="entry name" value="PDEase_I"/>
    <property type="match status" value="1"/>
</dbReference>
<dbReference type="VEuPathDB" id="TriTrypDB:TCDM_05529"/>
<feature type="coiled-coil region" evidence="3">
    <location>
        <begin position="88"/>
        <end position="122"/>
    </location>
</feature>
<dbReference type="Gene3D" id="1.10.1300.10">
    <property type="entry name" value="3'5'-cyclic nucleotide phosphodiesterase, catalytic domain"/>
    <property type="match status" value="1"/>
</dbReference>
<evidence type="ECO:0000256" key="3">
    <source>
        <dbReference type="SAM" id="Coils"/>
    </source>
</evidence>
<evidence type="ECO:0000259" key="5">
    <source>
        <dbReference type="Pfam" id="PF00233"/>
    </source>
</evidence>
<dbReference type="GO" id="GO:0004114">
    <property type="term" value="F:3',5'-cyclic-nucleotide phosphodiesterase activity"/>
    <property type="evidence" value="ECO:0007669"/>
    <property type="project" value="InterPro"/>
</dbReference>
<dbReference type="GO" id="GO:0046872">
    <property type="term" value="F:metal ion binding"/>
    <property type="evidence" value="ECO:0007669"/>
    <property type="project" value="UniProtKB-KW"/>
</dbReference>
<dbReference type="InterPro" id="IPR036971">
    <property type="entry name" value="PDEase_catalytic_dom_sf"/>
</dbReference>
<keyword evidence="2" id="KW-0378">Hydrolase</keyword>
<dbReference type="VEuPathDB" id="TriTrypDB:C3747_98g121"/>
<evidence type="ECO:0000256" key="4">
    <source>
        <dbReference type="SAM" id="MobiDB-lite"/>
    </source>
</evidence>
<dbReference type="VEuPathDB" id="TriTrypDB:TcG_04375"/>
<evidence type="ECO:0000313" key="7">
    <source>
        <dbReference type="Proteomes" id="UP000246121"/>
    </source>
</evidence>
<keyword evidence="1" id="KW-0479">Metal-binding</keyword>
<sequence>MQPGLQKRTFARGPAVAEADTFAKDFNAIFRIQNIRQTLCSIVSSRAASSQRDSTPRDETPHNLRGLSTEGTLMSPRGPPASAAGRFLVSSQRRVEELMRENHRLELLCITQEEAMNQLREEPVPVGREQSSEVAGGSAKLGRLGRCKTPSLSRRSQVTRSVAEGGDATGTVDASQSLPISSRVVEAVQHLVDTATCVFPRLLSNAEAPGDDAGRELDTTCAVFEFVVSNLSDWERLTRESDEMRRVNAILSRTIADLEEKQEAWRATLLSIVKRLQATEAEQRRSIQVRDCRIDALQAQVESLKADVTCAVEQRDQYMLRCGDLERSICFRLEEQLTERQEADRVQREYEALRGELNSLCKSLPKEVAAPVTAEEGNEGEQQARTELDVLILQATIDSLMDERRAVQKRLDTLANSLAEVNERVLLLEEEKRELSQQLRSKQNEVENAHQELEELKRFPSPSAASAASAAAAALSDETPVAAEKVYHAEGSHQRWFLRPVEYCQFDGKELSTPVVDVSSILRAIDTDIIAFSNRNEHVRKPGLFFQIGCGIAKELELFENLSLTSLGKWKLFLLQIQDGFRDPDFYTADHAAECAQFFYALLFHSGMIPHMSHAELLAAVTAALCMEYGHPGVSGCLLSAAQDPAAAGIHSCILLEHRRLESLGEIFSQEQFFFCDHRLATVSLLDDVKALLLPDGWHGECSGVMHSCLKLLSSGPLRMESESVRCQLVQLLLRLAKYSFCMRVFDVNDRYSGKWFQMMQRQAQFAAEIGIYGFDLPHNAPTVADTQLLLMERTVLPLCRIVVQAFPSLYPCEEALRANYATWALRAGQHPTEGAVAEVRDPFSFSAADLPHVEGITQDAAAPDSIDSRGLNAAHRKVPQHLESGSLLVSTALFLSSQKEMLSVYEENVVLRGMLETLLVPVETLPAFQGAVP</sequence>
<gene>
    <name evidence="6" type="ORF">C4B63_44g212</name>
</gene>
<accession>A0A2V2V4E8</accession>
<dbReference type="Proteomes" id="UP000246121">
    <property type="component" value="Unassembled WGS sequence"/>
</dbReference>
<dbReference type="SUPFAM" id="SSF109604">
    <property type="entry name" value="HD-domain/PDEase-like"/>
    <property type="match status" value="1"/>
</dbReference>
<feature type="region of interest" description="Disordered" evidence="4">
    <location>
        <begin position="122"/>
        <end position="175"/>
    </location>
</feature>
<dbReference type="AlphaFoldDB" id="A0A2V2V4E8"/>
<keyword evidence="3" id="KW-0175">Coiled coil</keyword>
<dbReference type="VEuPathDB" id="TriTrypDB:C4B63_44g212"/>
<dbReference type="VEuPathDB" id="TriTrypDB:Tc_MARK_1716"/>
<feature type="coiled-coil region" evidence="3">
    <location>
        <begin position="397"/>
        <end position="459"/>
    </location>
</feature>
<evidence type="ECO:0000256" key="1">
    <source>
        <dbReference type="ARBA" id="ARBA00022723"/>
    </source>
</evidence>
<dbReference type="VEuPathDB" id="TriTrypDB:BCY84_21608"/>
<dbReference type="VEuPathDB" id="TriTrypDB:TCSYLVIO_002980"/>
<dbReference type="VEuPathDB" id="TriTrypDB:TcBrA4_0034010"/>
<evidence type="ECO:0000313" key="6">
    <source>
        <dbReference type="EMBL" id="PWU91250.1"/>
    </source>
</evidence>
<dbReference type="VEuPathDB" id="TriTrypDB:TcYC6_0107250"/>
<feature type="compositionally biased region" description="Polar residues" evidence="4">
    <location>
        <begin position="150"/>
        <end position="160"/>
    </location>
</feature>
<dbReference type="EMBL" id="PRFA01000044">
    <property type="protein sequence ID" value="PWU91250.1"/>
    <property type="molecule type" value="Genomic_DNA"/>
</dbReference>
<organism evidence="6 7">
    <name type="scientific">Trypanosoma cruzi</name>
    <dbReference type="NCBI Taxonomy" id="5693"/>
    <lineage>
        <taxon>Eukaryota</taxon>
        <taxon>Discoba</taxon>
        <taxon>Euglenozoa</taxon>
        <taxon>Kinetoplastea</taxon>
        <taxon>Metakinetoplastina</taxon>
        <taxon>Trypanosomatida</taxon>
        <taxon>Trypanosomatidae</taxon>
        <taxon>Trypanosoma</taxon>
        <taxon>Schizotrypanum</taxon>
    </lineage>
</organism>
<evidence type="ECO:0000256" key="2">
    <source>
        <dbReference type="ARBA" id="ARBA00022801"/>
    </source>
</evidence>
<dbReference type="GO" id="GO:0007165">
    <property type="term" value="P:signal transduction"/>
    <property type="evidence" value="ECO:0007669"/>
    <property type="project" value="InterPro"/>
</dbReference>
<name>A0A2V2V4E8_TRYCR</name>
<dbReference type="VEuPathDB" id="TriTrypDB:TcCL_NonESM04995"/>
<dbReference type="InterPro" id="IPR002073">
    <property type="entry name" value="PDEase_catalytic_dom"/>
</dbReference>
<feature type="region of interest" description="Disordered" evidence="4">
    <location>
        <begin position="46"/>
        <end position="84"/>
    </location>
</feature>
<comment type="caution">
    <text evidence="6">The sequence shown here is derived from an EMBL/GenBank/DDBJ whole genome shotgun (WGS) entry which is preliminary data.</text>
</comment>
<reference evidence="6 7" key="1">
    <citation type="journal article" date="2018" name="Microb. Genom.">
        <title>Expanding an expanded genome: long-read sequencing of Trypanosoma cruzi.</title>
        <authorList>
            <person name="Berna L."/>
            <person name="Rodriguez M."/>
            <person name="Chiribao M.L."/>
            <person name="Parodi-Talice A."/>
            <person name="Pita S."/>
            <person name="Rijo G."/>
            <person name="Alvarez-Valin F."/>
            <person name="Robello C."/>
        </authorList>
    </citation>
    <scope>NUCLEOTIDE SEQUENCE [LARGE SCALE GENOMIC DNA]</scope>
    <source>
        <strain evidence="6 7">Dm28c</strain>
    </source>
</reference>
<feature type="domain" description="PDEase" evidence="5">
    <location>
        <begin position="586"/>
        <end position="813"/>
    </location>
</feature>
<dbReference type="VEuPathDB" id="TriTrypDB:TcCLB.509237.20"/>
<proteinExistence type="predicted"/>